<dbReference type="InterPro" id="IPR011989">
    <property type="entry name" value="ARM-like"/>
</dbReference>
<sequence length="890" mass="101686">MMTKDRWRSAIVRVIENLREERNGHTDAWSNLENAEPELCIKLLYFPSVKNFSGLKNKIKCGSPEWIEEFLEKDGLRLLFASLERLSEEKETKNALVASLELMHCVGCIRAIMNCRRGLNYVISQQNCTRMLSAILVLDDVNLIVKKEVFELLAAMSIHSAEGRERAIDAMEYYKREKSQRYRFSVVISELENSVNLPYKAAVLTFINALVLATEPLMERIRIRNEFIGLGLLEVLAKLRRVKSRDLKTQIDVFKMERLEDEEELIKASGINGVNLKDHEEVFSALFNKVSNTPQANELLTILQCLLHLDPQDPVSDIVWEMLNAFTQNLLKQIQEDGGINLKHHTSDAKFWSKLDDVKDCSVQTDIDDDDDDFVMREVEKDSSKAVTSSTGSITTPVSSLPVRKEPPPPPPPPPPPLPVGGIPPPPPPPPPIGGVPPPPPVPGAPPRGGTNPSTTVRRRSAEVPKPSAKMRKLNWKKLDKSKLKKRLDVWDSIEEEHSDIKPDYLLMQDLFAKQEKQKKKNKEKKPKQPKEISLLDSRRSMNISIFLRQLRKPNEEIINALKEGDCIMLTETRLRNLQKYLPTKNEIQRIRDFSGDRAALGNAERFFLLLSNVQYYQLRIEAMLSRESFEEDMSSLVPAISCIKKACKELLTSTKLQEFFSLMLKAGNYLNYGSYAGNAYGFQISTLTKLGDTKANKPRMTLMHFVVLEAETKYPALLGLSKELESVVKCKSISAQQVKEDADRVTDTISKLKKQVKKASDDVKKQFKPFLKDAELRISPFKNDLKEIEKLRVKLAEFLVEDVNKFQLDATFYLFTKFIEQLDKAREENKERAKLEEKRKKREMMRGITEVDGIRTTPAQPVQPKENLIENLLGEIRSGFRLRRLKKAE</sequence>
<dbReference type="PROSITE" id="PS51232">
    <property type="entry name" value="GBD_FH3"/>
    <property type="match status" value="1"/>
</dbReference>
<evidence type="ECO:0000313" key="6">
    <source>
        <dbReference type="Proteomes" id="UP001642483"/>
    </source>
</evidence>
<dbReference type="InterPro" id="IPR042201">
    <property type="entry name" value="FH2_Formin_sf"/>
</dbReference>
<comment type="caution">
    <text evidence="5">The sequence shown here is derived from an EMBL/GenBank/DDBJ whole genome shotgun (WGS) entry which is preliminary data.</text>
</comment>
<evidence type="ECO:0000256" key="2">
    <source>
        <dbReference type="SAM" id="MobiDB-lite"/>
    </source>
</evidence>
<dbReference type="SMART" id="SM01139">
    <property type="entry name" value="Drf_FH3"/>
    <property type="match status" value="1"/>
</dbReference>
<dbReference type="EMBL" id="CAWYQH010000102">
    <property type="protein sequence ID" value="CAK8686590.1"/>
    <property type="molecule type" value="Genomic_DNA"/>
</dbReference>
<dbReference type="SUPFAM" id="SSF101447">
    <property type="entry name" value="Formin homology 2 domain (FH2 domain)"/>
    <property type="match status" value="1"/>
</dbReference>
<dbReference type="Pfam" id="PF06371">
    <property type="entry name" value="Drf_GBD"/>
    <property type="match status" value="1"/>
</dbReference>
<dbReference type="InterPro" id="IPR015425">
    <property type="entry name" value="FH2_Formin"/>
</dbReference>
<feature type="compositionally biased region" description="Pro residues" evidence="2">
    <location>
        <begin position="408"/>
        <end position="446"/>
    </location>
</feature>
<feature type="domain" description="FH2" evidence="4">
    <location>
        <begin position="461"/>
        <end position="849"/>
    </location>
</feature>
<dbReference type="SMART" id="SM00498">
    <property type="entry name" value="FH2"/>
    <property type="match status" value="1"/>
</dbReference>
<dbReference type="Pfam" id="PF06367">
    <property type="entry name" value="Drf_FH3"/>
    <property type="match status" value="1"/>
</dbReference>
<name>A0ABP0G4V2_CLALP</name>
<dbReference type="InterPro" id="IPR016024">
    <property type="entry name" value="ARM-type_fold"/>
</dbReference>
<evidence type="ECO:0008006" key="7">
    <source>
        <dbReference type="Google" id="ProtNLM"/>
    </source>
</evidence>
<organism evidence="5 6">
    <name type="scientific">Clavelina lepadiformis</name>
    <name type="common">Light-bulb sea squirt</name>
    <name type="synonym">Ascidia lepadiformis</name>
    <dbReference type="NCBI Taxonomy" id="159417"/>
    <lineage>
        <taxon>Eukaryota</taxon>
        <taxon>Metazoa</taxon>
        <taxon>Chordata</taxon>
        <taxon>Tunicata</taxon>
        <taxon>Ascidiacea</taxon>
        <taxon>Aplousobranchia</taxon>
        <taxon>Clavelinidae</taxon>
        <taxon>Clavelina</taxon>
    </lineage>
</organism>
<feature type="region of interest" description="Disordered" evidence="2">
    <location>
        <begin position="380"/>
        <end position="470"/>
    </location>
</feature>
<evidence type="ECO:0000259" key="3">
    <source>
        <dbReference type="PROSITE" id="PS51232"/>
    </source>
</evidence>
<dbReference type="InterPro" id="IPR010473">
    <property type="entry name" value="GTPase-bd"/>
</dbReference>
<dbReference type="Proteomes" id="UP001642483">
    <property type="component" value="Unassembled WGS sequence"/>
</dbReference>
<evidence type="ECO:0000256" key="1">
    <source>
        <dbReference type="SAM" id="Coils"/>
    </source>
</evidence>
<proteinExistence type="predicted"/>
<feature type="domain" description="GBD/FH3" evidence="3">
    <location>
        <begin position="1"/>
        <end position="338"/>
    </location>
</feature>
<feature type="coiled-coil region" evidence="1">
    <location>
        <begin position="736"/>
        <end position="763"/>
    </location>
</feature>
<dbReference type="Gene3D" id="1.25.10.10">
    <property type="entry name" value="Leucine-rich Repeat Variant"/>
    <property type="match status" value="1"/>
</dbReference>
<dbReference type="SMART" id="SM01140">
    <property type="entry name" value="Drf_GBD"/>
    <property type="match status" value="1"/>
</dbReference>
<dbReference type="PANTHER" id="PTHR46345:SF5">
    <property type="entry name" value="INVERTED FORMIN-2"/>
    <property type="match status" value="1"/>
</dbReference>
<gene>
    <name evidence="5" type="ORF">CVLEPA_LOCUS18510</name>
</gene>
<dbReference type="PROSITE" id="PS51444">
    <property type="entry name" value="FH2"/>
    <property type="match status" value="1"/>
</dbReference>
<dbReference type="Gene3D" id="1.10.238.150">
    <property type="entry name" value="Formin, FH3 diaphanous domain"/>
    <property type="match status" value="1"/>
</dbReference>
<keyword evidence="6" id="KW-1185">Reference proteome</keyword>
<evidence type="ECO:0000259" key="4">
    <source>
        <dbReference type="PROSITE" id="PS51444"/>
    </source>
</evidence>
<dbReference type="SUPFAM" id="SSF48371">
    <property type="entry name" value="ARM repeat"/>
    <property type="match status" value="1"/>
</dbReference>
<dbReference type="InterPro" id="IPR010472">
    <property type="entry name" value="FH3_dom"/>
</dbReference>
<feature type="compositionally biased region" description="Polar residues" evidence="2">
    <location>
        <begin position="385"/>
        <end position="399"/>
    </location>
</feature>
<dbReference type="PANTHER" id="PTHR46345">
    <property type="entry name" value="INVERTED FORMIN-2"/>
    <property type="match status" value="1"/>
</dbReference>
<reference evidence="5 6" key="1">
    <citation type="submission" date="2024-02" db="EMBL/GenBank/DDBJ databases">
        <authorList>
            <person name="Daric V."/>
            <person name="Darras S."/>
        </authorList>
    </citation>
    <scope>NUCLEOTIDE SEQUENCE [LARGE SCALE GENOMIC DNA]</scope>
</reference>
<keyword evidence="1" id="KW-0175">Coiled coil</keyword>
<protein>
    <recommendedName>
        <fullName evidence="7">Inverted formin-2</fullName>
    </recommendedName>
</protein>
<dbReference type="InterPro" id="IPR014768">
    <property type="entry name" value="GBD/FH3_dom"/>
</dbReference>
<dbReference type="Pfam" id="PF02181">
    <property type="entry name" value="FH2"/>
    <property type="match status" value="1"/>
</dbReference>
<feature type="coiled-coil region" evidence="1">
    <location>
        <begin position="819"/>
        <end position="846"/>
    </location>
</feature>
<evidence type="ECO:0000313" key="5">
    <source>
        <dbReference type="EMBL" id="CAK8686590.1"/>
    </source>
</evidence>
<dbReference type="Gene3D" id="1.20.58.2220">
    <property type="entry name" value="Formin, FH2 domain"/>
    <property type="match status" value="1"/>
</dbReference>
<accession>A0ABP0G4V2</accession>